<reference evidence="1 2" key="2">
    <citation type="submission" date="2019-09" db="EMBL/GenBank/DDBJ databases">
        <authorList>
            <person name="Jin C."/>
        </authorList>
    </citation>
    <scope>NUCLEOTIDE SEQUENCE [LARGE SCALE GENOMIC DNA]</scope>
    <source>
        <strain evidence="1 2">AN110305</strain>
    </source>
</reference>
<dbReference type="AlphaFoldDB" id="A0A5B2XDW2"/>
<reference evidence="1 2" key="1">
    <citation type="submission" date="2019-09" db="EMBL/GenBank/DDBJ databases">
        <title>Goodfellowia gen. nov., a new genus of the Pseudonocardineae related to Actinoalloteichus, containing Goodfellowia coeruleoviolacea gen. nov., comb. nov. gen. nov., comb. nov.</title>
        <authorList>
            <person name="Labeda D."/>
        </authorList>
    </citation>
    <scope>NUCLEOTIDE SEQUENCE [LARGE SCALE GENOMIC DNA]</scope>
    <source>
        <strain evidence="1 2">AN110305</strain>
    </source>
</reference>
<proteinExistence type="predicted"/>
<protein>
    <submittedName>
        <fullName evidence="1">Uncharacterized protein</fullName>
    </submittedName>
</protein>
<evidence type="ECO:0000313" key="2">
    <source>
        <dbReference type="Proteomes" id="UP000323454"/>
    </source>
</evidence>
<organism evidence="1 2">
    <name type="scientific">Solihabitans fulvus</name>
    <dbReference type="NCBI Taxonomy" id="1892852"/>
    <lineage>
        <taxon>Bacteria</taxon>
        <taxon>Bacillati</taxon>
        <taxon>Actinomycetota</taxon>
        <taxon>Actinomycetes</taxon>
        <taxon>Pseudonocardiales</taxon>
        <taxon>Pseudonocardiaceae</taxon>
        <taxon>Solihabitans</taxon>
    </lineage>
</organism>
<gene>
    <name evidence="1" type="ORF">F0L68_16635</name>
</gene>
<dbReference type="EMBL" id="VUOB01000028">
    <property type="protein sequence ID" value="KAA2261416.1"/>
    <property type="molecule type" value="Genomic_DNA"/>
</dbReference>
<dbReference type="RefSeq" id="WP_149850494.1">
    <property type="nucleotide sequence ID" value="NZ_VUOB01000028.1"/>
</dbReference>
<dbReference type="Proteomes" id="UP000323454">
    <property type="component" value="Unassembled WGS sequence"/>
</dbReference>
<sequence>MGDEVPDELVGHVVRTSGLPPAIARRVVSDVMGYFVETAEEYVRRRHAELRDQQVPNARIWSLLHEELAMRPVVAPPLSERQLRRIVYG</sequence>
<evidence type="ECO:0000313" key="1">
    <source>
        <dbReference type="EMBL" id="KAA2261416.1"/>
    </source>
</evidence>
<keyword evidence="2" id="KW-1185">Reference proteome</keyword>
<accession>A0A5B2XDW2</accession>
<name>A0A5B2XDW2_9PSEU</name>
<dbReference type="OrthoDB" id="3214269at2"/>
<comment type="caution">
    <text evidence="1">The sequence shown here is derived from an EMBL/GenBank/DDBJ whole genome shotgun (WGS) entry which is preliminary data.</text>
</comment>